<dbReference type="Proteomes" id="UP000002630">
    <property type="component" value="Linkage Group LG10"/>
</dbReference>
<keyword evidence="2" id="KW-1185">Reference proteome</keyword>
<dbReference type="EMBL" id="FN649735">
    <property type="protein sequence ID" value="CBJ28175.1"/>
    <property type="molecule type" value="Genomic_DNA"/>
</dbReference>
<name>D7G914_ECTSI</name>
<dbReference type="InParanoid" id="D7G914"/>
<evidence type="ECO:0000313" key="1">
    <source>
        <dbReference type="EMBL" id="CBJ28175.1"/>
    </source>
</evidence>
<organism evidence="1 2">
    <name type="scientific">Ectocarpus siliculosus</name>
    <name type="common">Brown alga</name>
    <name type="synonym">Conferva siliculosa</name>
    <dbReference type="NCBI Taxonomy" id="2880"/>
    <lineage>
        <taxon>Eukaryota</taxon>
        <taxon>Sar</taxon>
        <taxon>Stramenopiles</taxon>
        <taxon>Ochrophyta</taxon>
        <taxon>PX clade</taxon>
        <taxon>Phaeophyceae</taxon>
        <taxon>Ectocarpales</taxon>
        <taxon>Ectocarpaceae</taxon>
        <taxon>Ectocarpus</taxon>
    </lineage>
</organism>
<sequence>MKSLKTATSVAFAWCVQASARSLSVEHAFGPAAEWTHRGFLELDIDPSRAKAFSASLQPATLRDASQMEELIANDGLYLIRVATDESSNQHVVAAVSACQLRLASFREEITLHVERDGVIVGVDYKSLVGPLASTRNCTKMPVAEYSEVVTKVVVVRAASAQSVPLQVLQNSPPPGLSALKEQIGTKDAKAAGNQSLLVKYWYIFLPCVLLFMFSAPDQGGAATPPAAGGGR</sequence>
<dbReference type="STRING" id="2880.D7G914"/>
<evidence type="ECO:0000313" key="2">
    <source>
        <dbReference type="Proteomes" id="UP000002630"/>
    </source>
</evidence>
<proteinExistence type="predicted"/>
<dbReference type="CDD" id="cd22209">
    <property type="entry name" value="EMC10"/>
    <property type="match status" value="1"/>
</dbReference>
<gene>
    <name evidence="1" type="ORF">Esi_0094_0055</name>
</gene>
<dbReference type="PANTHER" id="PTHR39219:SF1">
    <property type="entry name" value="ER MEMBRANE PROTEIN COMPLEX SUBUNIT 10"/>
    <property type="match status" value="1"/>
</dbReference>
<accession>D7G914</accession>
<reference evidence="1 2" key="1">
    <citation type="journal article" date="2010" name="Nature">
        <title>The Ectocarpus genome and the independent evolution of multicellularity in brown algae.</title>
        <authorList>
            <person name="Cock J.M."/>
            <person name="Sterck L."/>
            <person name="Rouze P."/>
            <person name="Scornet D."/>
            <person name="Allen A.E."/>
            <person name="Amoutzias G."/>
            <person name="Anthouard V."/>
            <person name="Artiguenave F."/>
            <person name="Aury J.M."/>
            <person name="Badger J.H."/>
            <person name="Beszteri B."/>
            <person name="Billiau K."/>
            <person name="Bonnet E."/>
            <person name="Bothwell J.H."/>
            <person name="Bowler C."/>
            <person name="Boyen C."/>
            <person name="Brownlee C."/>
            <person name="Carrano C.J."/>
            <person name="Charrier B."/>
            <person name="Cho G.Y."/>
            <person name="Coelho S.M."/>
            <person name="Collen J."/>
            <person name="Corre E."/>
            <person name="Da Silva C."/>
            <person name="Delage L."/>
            <person name="Delaroque N."/>
            <person name="Dittami S.M."/>
            <person name="Doulbeau S."/>
            <person name="Elias M."/>
            <person name="Farnham G."/>
            <person name="Gachon C.M."/>
            <person name="Gschloessl B."/>
            <person name="Heesch S."/>
            <person name="Jabbari K."/>
            <person name="Jubin C."/>
            <person name="Kawai H."/>
            <person name="Kimura K."/>
            <person name="Kloareg B."/>
            <person name="Kupper F.C."/>
            <person name="Lang D."/>
            <person name="Le Bail A."/>
            <person name="Leblanc C."/>
            <person name="Lerouge P."/>
            <person name="Lohr M."/>
            <person name="Lopez P.J."/>
            <person name="Martens C."/>
            <person name="Maumus F."/>
            <person name="Michel G."/>
            <person name="Miranda-Saavedra D."/>
            <person name="Morales J."/>
            <person name="Moreau H."/>
            <person name="Motomura T."/>
            <person name="Nagasato C."/>
            <person name="Napoli C.A."/>
            <person name="Nelson D.R."/>
            <person name="Nyvall-Collen P."/>
            <person name="Peters A.F."/>
            <person name="Pommier C."/>
            <person name="Potin P."/>
            <person name="Poulain J."/>
            <person name="Quesneville H."/>
            <person name="Read B."/>
            <person name="Rensing S.A."/>
            <person name="Ritter A."/>
            <person name="Rousvoal S."/>
            <person name="Samanta M."/>
            <person name="Samson G."/>
            <person name="Schroeder D.C."/>
            <person name="Segurens B."/>
            <person name="Strittmatter M."/>
            <person name="Tonon T."/>
            <person name="Tregear J.W."/>
            <person name="Valentin K."/>
            <person name="von Dassow P."/>
            <person name="Yamagishi T."/>
            <person name="Van de Peer Y."/>
            <person name="Wincker P."/>
        </authorList>
    </citation>
    <scope>NUCLEOTIDE SEQUENCE [LARGE SCALE GENOMIC DNA]</scope>
    <source>
        <strain evidence="2">Ec32 / CCAP1310/4</strain>
    </source>
</reference>
<protein>
    <submittedName>
        <fullName evidence="1">Uncharacterized protein</fullName>
    </submittedName>
</protein>
<dbReference type="EMBL" id="FN649181">
    <property type="protein sequence ID" value="CBJ28175.1"/>
    <property type="molecule type" value="Genomic_DNA"/>
</dbReference>
<dbReference type="PANTHER" id="PTHR39219">
    <property type="entry name" value="ER MEMBRANE PROTEIN COMPLEX SUBUNIT 10"/>
    <property type="match status" value="1"/>
</dbReference>
<dbReference type="OrthoDB" id="1894652at2759"/>
<dbReference type="AlphaFoldDB" id="D7G914"/>